<dbReference type="AlphaFoldDB" id="A0A127VJ44"/>
<gene>
    <name evidence="1" type="ORF">AY601_4078</name>
</gene>
<keyword evidence="2" id="KW-1185">Reference proteome</keyword>
<proteinExistence type="predicted"/>
<reference evidence="1 2" key="1">
    <citation type="submission" date="2016-03" db="EMBL/GenBank/DDBJ databases">
        <title>Complete genome sequence of Pedobacter cryoconitis PAMC 27485.</title>
        <authorList>
            <person name="Lee J."/>
            <person name="Kim O.-S."/>
        </authorList>
    </citation>
    <scope>NUCLEOTIDE SEQUENCE [LARGE SCALE GENOMIC DNA]</scope>
    <source>
        <strain evidence="1 2">PAMC 27485</strain>
    </source>
</reference>
<evidence type="ECO:0000313" key="1">
    <source>
        <dbReference type="EMBL" id="AMQ00929.1"/>
    </source>
</evidence>
<dbReference type="EMBL" id="CP014504">
    <property type="protein sequence ID" value="AMQ00929.1"/>
    <property type="molecule type" value="Genomic_DNA"/>
</dbReference>
<organism evidence="1 2">
    <name type="scientific">Pedobacter cryoconitis</name>
    <dbReference type="NCBI Taxonomy" id="188932"/>
    <lineage>
        <taxon>Bacteria</taxon>
        <taxon>Pseudomonadati</taxon>
        <taxon>Bacteroidota</taxon>
        <taxon>Sphingobacteriia</taxon>
        <taxon>Sphingobacteriales</taxon>
        <taxon>Sphingobacteriaceae</taxon>
        <taxon>Pedobacter</taxon>
    </lineage>
</organism>
<evidence type="ECO:0000313" key="2">
    <source>
        <dbReference type="Proteomes" id="UP000071561"/>
    </source>
</evidence>
<dbReference type="Proteomes" id="UP000071561">
    <property type="component" value="Chromosome"/>
</dbReference>
<name>A0A127VJ44_9SPHI</name>
<dbReference type="PATRIC" id="fig|188932.3.peg.4234"/>
<dbReference type="KEGG" id="pcm:AY601_4078"/>
<protein>
    <submittedName>
        <fullName evidence="1">Uncharacterized protein</fullName>
    </submittedName>
</protein>
<accession>A0A127VJ44</accession>
<sequence length="62" mass="6992">MGPMMKYWHYDDMDKVMDKRYIDVMMLNATINPGDSKETGIKGTSGAGMSFFDFGKKLSGMN</sequence>